<comment type="caution">
    <text evidence="1">The sequence shown here is derived from an EMBL/GenBank/DDBJ whole genome shotgun (WGS) entry which is preliminary data.</text>
</comment>
<evidence type="ECO:0000313" key="1">
    <source>
        <dbReference type="EMBL" id="TGE39301.1"/>
    </source>
</evidence>
<name>A0A4Z0R801_9FIRM</name>
<dbReference type="SUPFAM" id="SSF51395">
    <property type="entry name" value="FMN-linked oxidoreductases"/>
    <property type="match status" value="1"/>
</dbReference>
<dbReference type="Gene3D" id="3.20.20.70">
    <property type="entry name" value="Aldolase class I"/>
    <property type="match status" value="1"/>
</dbReference>
<proteinExistence type="predicted"/>
<dbReference type="InterPro" id="IPR013785">
    <property type="entry name" value="Aldolase_TIM"/>
</dbReference>
<reference evidence="1 2" key="1">
    <citation type="submission" date="2019-03" db="EMBL/GenBank/DDBJ databases">
        <title>Draft Genome Sequence of Desulfosporosinus fructosivorans Strain 63.6F, Isolated from Marine Sediment in the Baltic Sea.</title>
        <authorList>
            <person name="Hausmann B."/>
            <person name="Vandieken V."/>
            <person name="Pjevac P."/>
            <person name="Schreck K."/>
            <person name="Herbold C.W."/>
            <person name="Loy A."/>
        </authorList>
    </citation>
    <scope>NUCLEOTIDE SEQUENCE [LARGE SCALE GENOMIC DNA]</scope>
    <source>
        <strain evidence="1 2">63.6F</strain>
    </source>
</reference>
<keyword evidence="2" id="KW-1185">Reference proteome</keyword>
<dbReference type="Proteomes" id="UP000298460">
    <property type="component" value="Unassembled WGS sequence"/>
</dbReference>
<dbReference type="EMBL" id="SPQQ01000002">
    <property type="protein sequence ID" value="TGE39301.1"/>
    <property type="molecule type" value="Genomic_DNA"/>
</dbReference>
<sequence length="36" mass="4212">MTKNNRKLLEPFKLGHTTLKNRMVKAPMETRLLTLS</sequence>
<accession>A0A4Z0R801</accession>
<dbReference type="AlphaFoldDB" id="A0A4Z0R801"/>
<gene>
    <name evidence="1" type="ORF">E4K67_07645</name>
</gene>
<evidence type="ECO:0000313" key="2">
    <source>
        <dbReference type="Proteomes" id="UP000298460"/>
    </source>
</evidence>
<organism evidence="1 2">
    <name type="scientific">Desulfosporosinus fructosivorans</name>
    <dbReference type="NCBI Taxonomy" id="2018669"/>
    <lineage>
        <taxon>Bacteria</taxon>
        <taxon>Bacillati</taxon>
        <taxon>Bacillota</taxon>
        <taxon>Clostridia</taxon>
        <taxon>Eubacteriales</taxon>
        <taxon>Desulfitobacteriaceae</taxon>
        <taxon>Desulfosporosinus</taxon>
    </lineage>
</organism>
<protein>
    <submittedName>
        <fullName evidence="1">Uncharacterized protein</fullName>
    </submittedName>
</protein>